<dbReference type="GO" id="GO:0009338">
    <property type="term" value="C:exodeoxyribonuclease V complex"/>
    <property type="evidence" value="ECO:0007669"/>
    <property type="project" value="InterPro"/>
</dbReference>
<reference evidence="4" key="1">
    <citation type="journal article" date="2020" name="mSystems">
        <title>Genome- and Community-Level Interaction Insights into Carbon Utilization and Element Cycling Functions of Hydrothermarchaeota in Hydrothermal Sediment.</title>
        <authorList>
            <person name="Zhou Z."/>
            <person name="Liu Y."/>
            <person name="Xu W."/>
            <person name="Pan J."/>
            <person name="Luo Z.H."/>
            <person name="Li M."/>
        </authorList>
    </citation>
    <scope>NUCLEOTIDE SEQUENCE [LARGE SCALE GENOMIC DNA]</scope>
    <source>
        <strain evidence="4">HyVt-493</strain>
    </source>
</reference>
<feature type="domain" description="UvrD-like helicase C-terminal" evidence="3">
    <location>
        <begin position="256"/>
        <end position="300"/>
    </location>
</feature>
<dbReference type="EMBL" id="DRMS01000088">
    <property type="protein sequence ID" value="HFC91601.1"/>
    <property type="molecule type" value="Genomic_DNA"/>
</dbReference>
<dbReference type="NCBIfam" id="TIGR01447">
    <property type="entry name" value="recD"/>
    <property type="match status" value="1"/>
</dbReference>
<organism evidence="4">
    <name type="scientific">Leucothrix mucor</name>
    <dbReference type="NCBI Taxonomy" id="45248"/>
    <lineage>
        <taxon>Bacteria</taxon>
        <taxon>Pseudomonadati</taxon>
        <taxon>Pseudomonadota</taxon>
        <taxon>Gammaproteobacteria</taxon>
        <taxon>Thiotrichales</taxon>
        <taxon>Thiotrichaceae</taxon>
        <taxon>Leucothrix</taxon>
    </lineage>
</organism>
<proteinExistence type="predicted"/>
<dbReference type="PANTHER" id="PTHR43788">
    <property type="entry name" value="DNA2/NAM7 HELICASE FAMILY MEMBER"/>
    <property type="match status" value="1"/>
</dbReference>
<dbReference type="GO" id="GO:0006310">
    <property type="term" value="P:DNA recombination"/>
    <property type="evidence" value="ECO:0007669"/>
    <property type="project" value="InterPro"/>
</dbReference>
<dbReference type="AlphaFoldDB" id="A0A7V2T1I4"/>
<keyword evidence="1" id="KW-0547">Nucleotide-binding</keyword>
<evidence type="ECO:0000313" key="4">
    <source>
        <dbReference type="EMBL" id="HFC91601.1"/>
    </source>
</evidence>
<dbReference type="GO" id="GO:0005524">
    <property type="term" value="F:ATP binding"/>
    <property type="evidence" value="ECO:0007669"/>
    <property type="project" value="UniProtKB-KW"/>
</dbReference>
<gene>
    <name evidence="4" type="primary">recD</name>
    <name evidence="4" type="ORF">ENJ51_02175</name>
</gene>
<dbReference type="GO" id="GO:0006302">
    <property type="term" value="P:double-strand break repair"/>
    <property type="evidence" value="ECO:0007669"/>
    <property type="project" value="InterPro"/>
</dbReference>
<keyword evidence="4" id="KW-0378">Hydrolase</keyword>
<dbReference type="SUPFAM" id="SSF52540">
    <property type="entry name" value="P-loop containing nucleoside triphosphate hydrolases"/>
    <property type="match status" value="1"/>
</dbReference>
<evidence type="ECO:0000256" key="2">
    <source>
        <dbReference type="ARBA" id="ARBA00022840"/>
    </source>
</evidence>
<dbReference type="InterPro" id="IPR006344">
    <property type="entry name" value="RecD"/>
</dbReference>
<evidence type="ECO:0000256" key="1">
    <source>
        <dbReference type="ARBA" id="ARBA00022741"/>
    </source>
</evidence>
<dbReference type="Pfam" id="PF13538">
    <property type="entry name" value="UvrD_C_2"/>
    <property type="match status" value="1"/>
</dbReference>
<dbReference type="CDD" id="cd18809">
    <property type="entry name" value="SF1_C_RecD"/>
    <property type="match status" value="1"/>
</dbReference>
<dbReference type="InterPro" id="IPR050534">
    <property type="entry name" value="Coronavir_polyprotein_1ab"/>
</dbReference>
<sequence length="328" mass="36899">SMIDLALMTKLFEAIPPQASIILLGDKDQLAAVETGSVFTDICVTADNQSSEVITHYLQEVTGDTLSKEQIETQLAPIDNHIICLLKSWRFDQNSGIGRLASAVNYGKTEDALNSLESHDFSDIQLILPTELTISQLLSPWQDYLQALKSNASIQELFAVFNQFRILSALRKGMNGSTYLNQKLEQQFSQQKQLYTGKRWYHGRPIMITENSYSTGLFNGDIGITLIKNGQAQVWFKTNDGIKAFSPVRLPQHETAWIMTIHKSQGSEFERVLMILPTEDTPVLTRQLIYTGITRAKQQLEIISDPSILELGIKREIPQATQIRLALK</sequence>
<dbReference type="Gene3D" id="3.40.50.300">
    <property type="entry name" value="P-loop containing nucleotide triphosphate hydrolases"/>
    <property type="match status" value="3"/>
</dbReference>
<feature type="non-terminal residue" evidence="4">
    <location>
        <position position="1"/>
    </location>
</feature>
<dbReference type="GO" id="GO:0008854">
    <property type="term" value="F:exodeoxyribonuclease V activity"/>
    <property type="evidence" value="ECO:0007669"/>
    <property type="project" value="UniProtKB-EC"/>
</dbReference>
<protein>
    <submittedName>
        <fullName evidence="4">Exodeoxyribonuclease V subunit alpha</fullName>
        <ecNumber evidence="4">3.1.11.5</ecNumber>
    </submittedName>
</protein>
<evidence type="ECO:0000259" key="3">
    <source>
        <dbReference type="Pfam" id="PF13538"/>
    </source>
</evidence>
<accession>A0A7V2T1I4</accession>
<dbReference type="PANTHER" id="PTHR43788:SF6">
    <property type="entry name" value="DNA HELICASE B"/>
    <property type="match status" value="1"/>
</dbReference>
<dbReference type="EC" id="3.1.11.5" evidence="4"/>
<dbReference type="Proteomes" id="UP000885750">
    <property type="component" value="Unassembled WGS sequence"/>
</dbReference>
<dbReference type="Pfam" id="PF13604">
    <property type="entry name" value="AAA_30"/>
    <property type="match status" value="1"/>
</dbReference>
<keyword evidence="2" id="KW-0067">ATP-binding</keyword>
<dbReference type="GO" id="GO:0017116">
    <property type="term" value="F:single-stranded DNA helicase activity"/>
    <property type="evidence" value="ECO:0007669"/>
    <property type="project" value="TreeGrafter"/>
</dbReference>
<dbReference type="InterPro" id="IPR027785">
    <property type="entry name" value="UvrD-like_helicase_C"/>
</dbReference>
<name>A0A7V2T1I4_LEUMU</name>
<dbReference type="InterPro" id="IPR027417">
    <property type="entry name" value="P-loop_NTPase"/>
</dbReference>
<comment type="caution">
    <text evidence="4">The sequence shown here is derived from an EMBL/GenBank/DDBJ whole genome shotgun (WGS) entry which is preliminary data.</text>
</comment>